<evidence type="ECO:0000256" key="9">
    <source>
        <dbReference type="ARBA" id="ARBA00023098"/>
    </source>
</evidence>
<evidence type="ECO:0000313" key="11">
    <source>
        <dbReference type="EMBL" id="SFV64397.1"/>
    </source>
</evidence>
<dbReference type="NCBIfam" id="NF001892">
    <property type="entry name" value="PRK00652.1-5"/>
    <property type="match status" value="1"/>
</dbReference>
<dbReference type="UniPathway" id="UPA00359">
    <property type="reaction ID" value="UER00482"/>
</dbReference>
<evidence type="ECO:0000256" key="6">
    <source>
        <dbReference type="ARBA" id="ARBA00022741"/>
    </source>
</evidence>
<keyword evidence="4" id="KW-0441">Lipid A biosynthesis</keyword>
<keyword evidence="6" id="KW-0547">Nucleotide-binding</keyword>
<keyword evidence="10" id="KW-0472">Membrane</keyword>
<dbReference type="PANTHER" id="PTHR42724">
    <property type="entry name" value="TETRAACYLDISACCHARIDE 4'-KINASE"/>
    <property type="match status" value="1"/>
</dbReference>
<reference evidence="11" key="1">
    <citation type="submission" date="2016-10" db="EMBL/GenBank/DDBJ databases">
        <authorList>
            <person name="de Groot N.N."/>
        </authorList>
    </citation>
    <scope>NUCLEOTIDE SEQUENCE</scope>
</reference>
<dbReference type="EMBL" id="FPHL01000036">
    <property type="protein sequence ID" value="SFV64397.1"/>
    <property type="molecule type" value="Genomic_DNA"/>
</dbReference>
<evidence type="ECO:0000256" key="7">
    <source>
        <dbReference type="ARBA" id="ARBA00022777"/>
    </source>
</evidence>
<keyword evidence="10" id="KW-0812">Transmembrane</keyword>
<evidence type="ECO:0000256" key="10">
    <source>
        <dbReference type="SAM" id="Phobius"/>
    </source>
</evidence>
<dbReference type="GO" id="GO:0009244">
    <property type="term" value="P:lipopolysaccharide core region biosynthetic process"/>
    <property type="evidence" value="ECO:0007669"/>
    <property type="project" value="TreeGrafter"/>
</dbReference>
<dbReference type="InterPro" id="IPR027417">
    <property type="entry name" value="P-loop_NTPase"/>
</dbReference>
<accession>A0A1W1CF94</accession>
<evidence type="ECO:0000256" key="1">
    <source>
        <dbReference type="ARBA" id="ARBA00004870"/>
    </source>
</evidence>
<name>A0A1W1CF94_9ZZZZ</name>
<dbReference type="InterPro" id="IPR003758">
    <property type="entry name" value="LpxK"/>
</dbReference>
<evidence type="ECO:0000256" key="2">
    <source>
        <dbReference type="ARBA" id="ARBA00012071"/>
    </source>
</evidence>
<evidence type="ECO:0000256" key="3">
    <source>
        <dbReference type="ARBA" id="ARBA00022516"/>
    </source>
</evidence>
<keyword evidence="8" id="KW-0067">ATP-binding</keyword>
<comment type="pathway">
    <text evidence="1">Glycolipid biosynthesis; lipid IV(A) biosynthesis; lipid IV(A) from (3R)-3-hydroxytetradecanoyl-[acyl-carrier-protein] and UDP-N-acetyl-alpha-D-glucosamine: step 6/6.</text>
</comment>
<keyword evidence="3" id="KW-0444">Lipid biosynthesis</keyword>
<dbReference type="AlphaFoldDB" id="A0A1W1CF94"/>
<protein>
    <recommendedName>
        <fullName evidence="2">tetraacyldisaccharide 4'-kinase</fullName>
        <ecNumber evidence="2">2.7.1.130</ecNumber>
    </recommendedName>
</protein>
<dbReference type="SUPFAM" id="SSF52540">
    <property type="entry name" value="P-loop containing nucleoside triphosphate hydrolases"/>
    <property type="match status" value="1"/>
</dbReference>
<dbReference type="NCBIfam" id="TIGR00682">
    <property type="entry name" value="lpxK"/>
    <property type="match status" value="1"/>
</dbReference>
<gene>
    <name evidence="11" type="ORF">MNB_SV-10-1354</name>
</gene>
<keyword evidence="9" id="KW-0443">Lipid metabolism</keyword>
<keyword evidence="10" id="KW-1133">Transmembrane helix</keyword>
<feature type="transmembrane region" description="Helical" evidence="10">
    <location>
        <begin position="12"/>
        <end position="29"/>
    </location>
</feature>
<keyword evidence="5 11" id="KW-0808">Transferase</keyword>
<dbReference type="HAMAP" id="MF_00409">
    <property type="entry name" value="LpxK"/>
    <property type="match status" value="1"/>
</dbReference>
<evidence type="ECO:0000256" key="4">
    <source>
        <dbReference type="ARBA" id="ARBA00022556"/>
    </source>
</evidence>
<sequence>MLFQPKWYHYPLIFLLLPLSLLYGTYMSVRRIITVKKTFGLPIVSVGNLIVGGSGKTPFTIALASRYSNVTVISRGYGRKSSGLLEVSRKGKILISVEESGDEAMLMALSLPEASVIVCEDRHKAIVLAREQGAELILLDDGFNRVEIEKFEIILEPETIRNPFPFPSGPFREFGWNKRYADCVLKEGRDFERIVSYEDLHARMLLVTAISNPERLDRYLPKGVVKKIWLKDHAYFDEKILQDLLKEYDVQSMLVTQKDLVKMRGFKLPVSQIKLKLNIKEAVFRQVDSYIQTFKKD</sequence>
<dbReference type="PANTHER" id="PTHR42724:SF1">
    <property type="entry name" value="TETRAACYLDISACCHARIDE 4'-KINASE, MITOCHONDRIAL-RELATED"/>
    <property type="match status" value="1"/>
</dbReference>
<organism evidence="11">
    <name type="scientific">hydrothermal vent metagenome</name>
    <dbReference type="NCBI Taxonomy" id="652676"/>
    <lineage>
        <taxon>unclassified sequences</taxon>
        <taxon>metagenomes</taxon>
        <taxon>ecological metagenomes</taxon>
    </lineage>
</organism>
<keyword evidence="7 11" id="KW-0418">Kinase</keyword>
<dbReference type="GO" id="GO:0009245">
    <property type="term" value="P:lipid A biosynthetic process"/>
    <property type="evidence" value="ECO:0007669"/>
    <property type="project" value="UniProtKB-KW"/>
</dbReference>
<dbReference type="Pfam" id="PF02606">
    <property type="entry name" value="LpxK"/>
    <property type="match status" value="1"/>
</dbReference>
<dbReference type="EC" id="2.7.1.130" evidence="2"/>
<evidence type="ECO:0000256" key="5">
    <source>
        <dbReference type="ARBA" id="ARBA00022679"/>
    </source>
</evidence>
<proteinExistence type="inferred from homology"/>
<dbReference type="GO" id="GO:0005524">
    <property type="term" value="F:ATP binding"/>
    <property type="evidence" value="ECO:0007669"/>
    <property type="project" value="UniProtKB-KW"/>
</dbReference>
<dbReference type="GO" id="GO:0009029">
    <property type="term" value="F:lipid-A 4'-kinase activity"/>
    <property type="evidence" value="ECO:0007669"/>
    <property type="project" value="UniProtKB-EC"/>
</dbReference>
<evidence type="ECO:0000256" key="8">
    <source>
        <dbReference type="ARBA" id="ARBA00022840"/>
    </source>
</evidence>
<dbReference type="GO" id="GO:0005886">
    <property type="term" value="C:plasma membrane"/>
    <property type="evidence" value="ECO:0007669"/>
    <property type="project" value="TreeGrafter"/>
</dbReference>